<reference evidence="2 3" key="1">
    <citation type="submission" date="2017-06" db="EMBL/GenBank/DDBJ databases">
        <title>Novel microbial phyla capable of carbon fixation and sulfur reduction in deep-sea sediments.</title>
        <authorList>
            <person name="Huang J."/>
            <person name="Baker B."/>
            <person name="Wang Y."/>
        </authorList>
    </citation>
    <scope>NUCLEOTIDE SEQUENCE [LARGE SCALE GENOMIC DNA]</scope>
    <source>
        <strain evidence="2">B3_LCP</strain>
    </source>
</reference>
<protein>
    <recommendedName>
        <fullName evidence="4">DUF5683 domain-containing protein</fullName>
    </recommendedName>
</protein>
<sequence length="279" mass="31692">MDKHDYKMCLIHIIRLPLFSIIGIAVFYLFIVSSADAQNSESEIIQSVISLYAEGKFKDAEITALRALQNDEVLAKIDRAELYRILGFAYVAQGENEKAKRQFISWLEIDSLANLNPLYISPKIRNVFNQAHEEYILKKTESPPLDYSGMQRQLNAVKRSLFFPGLGQLYRGQQVKGYTLLVSEIALLGTFAYCQVNYNNARDRYLAERDPTQMQELYDEYNAYNYGRIASAAAAVGVYLYSLFDALYASDKSDQDDSFTISVSPAPRYFVTLTIPLGN</sequence>
<dbReference type="EMBL" id="NJBN01000008">
    <property type="protein sequence ID" value="TKJ39017.1"/>
    <property type="molecule type" value="Genomic_DNA"/>
</dbReference>
<evidence type="ECO:0000256" key="1">
    <source>
        <dbReference type="SAM" id="Phobius"/>
    </source>
</evidence>
<dbReference type="AlphaFoldDB" id="A0A532UW54"/>
<keyword evidence="1" id="KW-0812">Transmembrane</keyword>
<dbReference type="Gene3D" id="1.25.40.10">
    <property type="entry name" value="Tetratricopeptide repeat domain"/>
    <property type="match status" value="1"/>
</dbReference>
<dbReference type="InterPro" id="IPR011990">
    <property type="entry name" value="TPR-like_helical_dom_sf"/>
</dbReference>
<gene>
    <name evidence="2" type="ORF">CEE37_11365</name>
</gene>
<name>A0A532UW54_UNCL8</name>
<keyword evidence="1" id="KW-0472">Membrane</keyword>
<accession>A0A532UW54</accession>
<proteinExistence type="predicted"/>
<evidence type="ECO:0000313" key="2">
    <source>
        <dbReference type="EMBL" id="TKJ39017.1"/>
    </source>
</evidence>
<evidence type="ECO:0008006" key="4">
    <source>
        <dbReference type="Google" id="ProtNLM"/>
    </source>
</evidence>
<evidence type="ECO:0000313" key="3">
    <source>
        <dbReference type="Proteomes" id="UP000319619"/>
    </source>
</evidence>
<feature type="transmembrane region" description="Helical" evidence="1">
    <location>
        <begin position="12"/>
        <end position="31"/>
    </location>
</feature>
<dbReference type="Proteomes" id="UP000319619">
    <property type="component" value="Unassembled WGS sequence"/>
</dbReference>
<comment type="caution">
    <text evidence="2">The sequence shown here is derived from an EMBL/GenBank/DDBJ whole genome shotgun (WGS) entry which is preliminary data.</text>
</comment>
<organism evidence="2 3">
    <name type="scientific">candidate division LCP-89 bacterium B3_LCP</name>
    <dbReference type="NCBI Taxonomy" id="2012998"/>
    <lineage>
        <taxon>Bacteria</taxon>
        <taxon>Pseudomonadati</taxon>
        <taxon>Bacteria division LCP-89</taxon>
    </lineage>
</organism>
<keyword evidence="1" id="KW-1133">Transmembrane helix</keyword>